<gene>
    <name evidence="2" type="ORF">B0T19DRAFT_19085</name>
</gene>
<comment type="caution">
    <text evidence="2">The sequence shown here is derived from an EMBL/GenBank/DDBJ whole genome shotgun (WGS) entry which is preliminary data.</text>
</comment>
<keyword evidence="1" id="KW-1133">Transmembrane helix</keyword>
<accession>A0AAE0MKC7</accession>
<name>A0AAE0MKC7_9PEZI</name>
<protein>
    <recommendedName>
        <fullName evidence="4">Integral membrane protein</fullName>
    </recommendedName>
</protein>
<organism evidence="2 3">
    <name type="scientific">Cercophora scortea</name>
    <dbReference type="NCBI Taxonomy" id="314031"/>
    <lineage>
        <taxon>Eukaryota</taxon>
        <taxon>Fungi</taxon>
        <taxon>Dikarya</taxon>
        <taxon>Ascomycota</taxon>
        <taxon>Pezizomycotina</taxon>
        <taxon>Sordariomycetes</taxon>
        <taxon>Sordariomycetidae</taxon>
        <taxon>Sordariales</taxon>
        <taxon>Lasiosphaeriaceae</taxon>
        <taxon>Cercophora</taxon>
    </lineage>
</organism>
<keyword evidence="1" id="KW-0472">Membrane</keyword>
<evidence type="ECO:0008006" key="4">
    <source>
        <dbReference type="Google" id="ProtNLM"/>
    </source>
</evidence>
<reference evidence="2" key="1">
    <citation type="journal article" date="2023" name="Mol. Phylogenet. Evol.">
        <title>Genome-scale phylogeny and comparative genomics of the fungal order Sordariales.</title>
        <authorList>
            <person name="Hensen N."/>
            <person name="Bonometti L."/>
            <person name="Westerberg I."/>
            <person name="Brannstrom I.O."/>
            <person name="Guillou S."/>
            <person name="Cros-Aarteil S."/>
            <person name="Calhoun S."/>
            <person name="Haridas S."/>
            <person name="Kuo A."/>
            <person name="Mondo S."/>
            <person name="Pangilinan J."/>
            <person name="Riley R."/>
            <person name="LaButti K."/>
            <person name="Andreopoulos B."/>
            <person name="Lipzen A."/>
            <person name="Chen C."/>
            <person name="Yan M."/>
            <person name="Daum C."/>
            <person name="Ng V."/>
            <person name="Clum A."/>
            <person name="Steindorff A."/>
            <person name="Ohm R.A."/>
            <person name="Martin F."/>
            <person name="Silar P."/>
            <person name="Natvig D.O."/>
            <person name="Lalanne C."/>
            <person name="Gautier V."/>
            <person name="Ament-Velasquez S.L."/>
            <person name="Kruys A."/>
            <person name="Hutchinson M.I."/>
            <person name="Powell A.J."/>
            <person name="Barry K."/>
            <person name="Miller A.N."/>
            <person name="Grigoriev I.V."/>
            <person name="Debuchy R."/>
            <person name="Gladieux P."/>
            <person name="Hiltunen Thoren M."/>
            <person name="Johannesson H."/>
        </authorList>
    </citation>
    <scope>NUCLEOTIDE SEQUENCE</scope>
    <source>
        <strain evidence="2">SMH4131-1</strain>
    </source>
</reference>
<dbReference type="AlphaFoldDB" id="A0AAE0MKC7"/>
<evidence type="ECO:0000313" key="2">
    <source>
        <dbReference type="EMBL" id="KAK3335806.1"/>
    </source>
</evidence>
<reference evidence="2" key="2">
    <citation type="submission" date="2023-06" db="EMBL/GenBank/DDBJ databases">
        <authorList>
            <consortium name="Lawrence Berkeley National Laboratory"/>
            <person name="Haridas S."/>
            <person name="Hensen N."/>
            <person name="Bonometti L."/>
            <person name="Westerberg I."/>
            <person name="Brannstrom I.O."/>
            <person name="Guillou S."/>
            <person name="Cros-Aarteil S."/>
            <person name="Calhoun S."/>
            <person name="Kuo A."/>
            <person name="Mondo S."/>
            <person name="Pangilinan J."/>
            <person name="Riley R."/>
            <person name="Labutti K."/>
            <person name="Andreopoulos B."/>
            <person name="Lipzen A."/>
            <person name="Chen C."/>
            <person name="Yanf M."/>
            <person name="Daum C."/>
            <person name="Ng V."/>
            <person name="Clum A."/>
            <person name="Steindorff A."/>
            <person name="Ohm R."/>
            <person name="Martin F."/>
            <person name="Silar P."/>
            <person name="Natvig D."/>
            <person name="Lalanne C."/>
            <person name="Gautier V."/>
            <person name="Ament-Velasquez S.L."/>
            <person name="Kruys A."/>
            <person name="Hutchinson M.I."/>
            <person name="Powell A.J."/>
            <person name="Barry K."/>
            <person name="Miller A.N."/>
            <person name="Grigoriev I.V."/>
            <person name="Debuchy R."/>
            <person name="Gladieux P."/>
            <person name="Thoren M.H."/>
            <person name="Johannesson H."/>
        </authorList>
    </citation>
    <scope>NUCLEOTIDE SEQUENCE</scope>
    <source>
        <strain evidence="2">SMH4131-1</strain>
    </source>
</reference>
<dbReference type="EMBL" id="JAUEPO010000001">
    <property type="protein sequence ID" value="KAK3335806.1"/>
    <property type="molecule type" value="Genomic_DNA"/>
</dbReference>
<evidence type="ECO:0000313" key="3">
    <source>
        <dbReference type="Proteomes" id="UP001286456"/>
    </source>
</evidence>
<proteinExistence type="predicted"/>
<sequence length="223" mass="23728">MATPVTTIFPLQSLPPCATACGRLYDVNGACVPPAVAVADATVYDSCFCNDARLTAFKTGTAGVCDAACTATPADLGSIQGWYTSFCANIGEAGTTSTSTAVPTPGEVTGPSGNTYGSSWIQGHYQWIIFLVIIIVAIVGIWIGACIWRRRYLRKRDRQFALGHNLAHTTSSGNVVPNASNGDSVHVPGAGMFEPAPLVSAGIYDDREKPKKEKKKWIVRERT</sequence>
<evidence type="ECO:0000256" key="1">
    <source>
        <dbReference type="SAM" id="Phobius"/>
    </source>
</evidence>
<feature type="transmembrane region" description="Helical" evidence="1">
    <location>
        <begin position="127"/>
        <end position="148"/>
    </location>
</feature>
<keyword evidence="1" id="KW-0812">Transmembrane</keyword>
<keyword evidence="3" id="KW-1185">Reference proteome</keyword>
<dbReference type="Proteomes" id="UP001286456">
    <property type="component" value="Unassembled WGS sequence"/>
</dbReference>